<dbReference type="AlphaFoldDB" id="A0A6J4LPM7"/>
<protein>
    <submittedName>
        <fullName evidence="2">Uncharacterized protein</fullName>
    </submittedName>
</protein>
<evidence type="ECO:0000256" key="1">
    <source>
        <dbReference type="SAM" id="MobiDB-lite"/>
    </source>
</evidence>
<sequence>CDSCSSPGRLPRARPSPRPRPRRSPPWPPR</sequence>
<name>A0A6J4LPM7_9BACT</name>
<proteinExistence type="predicted"/>
<feature type="region of interest" description="Disordered" evidence="1">
    <location>
        <begin position="1"/>
        <end position="30"/>
    </location>
</feature>
<organism evidence="2">
    <name type="scientific">uncultured Gemmatimonadaceae bacterium</name>
    <dbReference type="NCBI Taxonomy" id="246130"/>
    <lineage>
        <taxon>Bacteria</taxon>
        <taxon>Pseudomonadati</taxon>
        <taxon>Gemmatimonadota</taxon>
        <taxon>Gemmatimonadia</taxon>
        <taxon>Gemmatimonadales</taxon>
        <taxon>Gemmatimonadaceae</taxon>
        <taxon>environmental samples</taxon>
    </lineage>
</organism>
<feature type="non-terminal residue" evidence="2">
    <location>
        <position position="30"/>
    </location>
</feature>
<accession>A0A6J4LPM7</accession>
<dbReference type="EMBL" id="CADCTX010000669">
    <property type="protein sequence ID" value="CAA9338892.1"/>
    <property type="molecule type" value="Genomic_DNA"/>
</dbReference>
<feature type="compositionally biased region" description="Low complexity" evidence="1">
    <location>
        <begin position="1"/>
        <end position="10"/>
    </location>
</feature>
<feature type="non-terminal residue" evidence="2">
    <location>
        <position position="1"/>
    </location>
</feature>
<gene>
    <name evidence="2" type="ORF">AVDCRST_MAG40-2304</name>
</gene>
<reference evidence="2" key="1">
    <citation type="submission" date="2020-02" db="EMBL/GenBank/DDBJ databases">
        <authorList>
            <person name="Meier V. D."/>
        </authorList>
    </citation>
    <scope>NUCLEOTIDE SEQUENCE</scope>
    <source>
        <strain evidence="2">AVDCRST_MAG40</strain>
    </source>
</reference>
<evidence type="ECO:0000313" key="2">
    <source>
        <dbReference type="EMBL" id="CAA9338892.1"/>
    </source>
</evidence>
<feature type="compositionally biased region" description="Basic residues" evidence="1">
    <location>
        <begin position="11"/>
        <end position="23"/>
    </location>
</feature>